<accession>A0A017RVV8</accession>
<organism evidence="1 2">
    <name type="scientific">Fervidicella metallireducens AeB</name>
    <dbReference type="NCBI Taxonomy" id="1403537"/>
    <lineage>
        <taxon>Bacteria</taxon>
        <taxon>Bacillati</taxon>
        <taxon>Bacillota</taxon>
        <taxon>Clostridia</taxon>
        <taxon>Eubacteriales</taxon>
        <taxon>Clostridiaceae</taxon>
        <taxon>Fervidicella</taxon>
    </lineage>
</organism>
<dbReference type="SUPFAM" id="SSF53474">
    <property type="entry name" value="alpha/beta-Hydrolases"/>
    <property type="match status" value="1"/>
</dbReference>
<dbReference type="STRING" id="1403537.Q428_05955"/>
<gene>
    <name evidence="1" type="ORF">Q428_05955</name>
</gene>
<name>A0A017RVV8_9CLOT</name>
<dbReference type="InterPro" id="IPR029058">
    <property type="entry name" value="AB_hydrolase_fold"/>
</dbReference>
<sequence length="79" mass="9125">MAREYFITEYTHNSIYVNSKNQGNYKNRKIKIYFSEPNNGINSDTGILLFIAGFGGNANSNVYKKMRNEFADKYNLVTI</sequence>
<protein>
    <recommendedName>
        <fullName evidence="3">Alpha/beta hydrolase</fullName>
    </recommendedName>
</protein>
<comment type="caution">
    <text evidence="1">The sequence shown here is derived from an EMBL/GenBank/DDBJ whole genome shotgun (WGS) entry which is preliminary data.</text>
</comment>
<keyword evidence="2" id="KW-1185">Reference proteome</keyword>
<evidence type="ECO:0008006" key="3">
    <source>
        <dbReference type="Google" id="ProtNLM"/>
    </source>
</evidence>
<dbReference type="OrthoDB" id="2448563at2"/>
<proteinExistence type="predicted"/>
<dbReference type="Proteomes" id="UP000019681">
    <property type="component" value="Unassembled WGS sequence"/>
</dbReference>
<reference evidence="1 2" key="1">
    <citation type="journal article" date="2014" name="Genome Announc.">
        <title>Draft Genome Sequence of Fervidicella metallireducens Strain AeBT, an Iron-Reducing Thermoanaerobe from the Great Artesian Basin.</title>
        <authorList>
            <person name="Patel B.K."/>
        </authorList>
    </citation>
    <scope>NUCLEOTIDE SEQUENCE [LARGE SCALE GENOMIC DNA]</scope>
    <source>
        <strain evidence="1 2">AeB</strain>
    </source>
</reference>
<dbReference type="EMBL" id="AZQP01000013">
    <property type="protein sequence ID" value="EYE88822.1"/>
    <property type="molecule type" value="Genomic_DNA"/>
</dbReference>
<evidence type="ECO:0000313" key="1">
    <source>
        <dbReference type="EMBL" id="EYE88822.1"/>
    </source>
</evidence>
<dbReference type="AlphaFoldDB" id="A0A017RVV8"/>
<evidence type="ECO:0000313" key="2">
    <source>
        <dbReference type="Proteomes" id="UP000019681"/>
    </source>
</evidence>
<dbReference type="RefSeq" id="WP_152539075.1">
    <property type="nucleotide sequence ID" value="NZ_AZQP01000013.1"/>
</dbReference>